<dbReference type="EMBL" id="MU001639">
    <property type="protein sequence ID" value="KAF2480544.1"/>
    <property type="molecule type" value="Genomic_DNA"/>
</dbReference>
<dbReference type="GO" id="GO:0005789">
    <property type="term" value="C:endoplasmic reticulum membrane"/>
    <property type="evidence" value="ECO:0007669"/>
    <property type="project" value="UniProtKB-SubCell"/>
</dbReference>
<evidence type="ECO:0000256" key="4">
    <source>
        <dbReference type="ARBA" id="ARBA00022989"/>
    </source>
</evidence>
<keyword evidence="9" id="KW-1185">Reference proteome</keyword>
<keyword evidence="5 6" id="KW-0472">Membrane</keyword>
<evidence type="ECO:0000256" key="3">
    <source>
        <dbReference type="ARBA" id="ARBA00022824"/>
    </source>
</evidence>
<accession>A0A6A6PLK9</accession>
<proteinExistence type="inferred from homology"/>
<dbReference type="InterPro" id="IPR010580">
    <property type="entry name" value="ER_stress-assoc"/>
</dbReference>
<evidence type="ECO:0000256" key="2">
    <source>
        <dbReference type="ARBA" id="ARBA00022692"/>
    </source>
</evidence>
<comment type="similarity">
    <text evidence="1 6">Belongs to the RAMP4 family.</text>
</comment>
<feature type="region of interest" description="Disordered" evidence="7">
    <location>
        <begin position="1"/>
        <end position="30"/>
    </location>
</feature>
<evidence type="ECO:0000313" key="9">
    <source>
        <dbReference type="Proteomes" id="UP000799767"/>
    </source>
</evidence>
<dbReference type="Pfam" id="PF06624">
    <property type="entry name" value="RAMP4"/>
    <property type="match status" value="1"/>
</dbReference>
<protein>
    <recommendedName>
        <fullName evidence="6">Stress-associated endoplasmic reticulum protein</fullName>
    </recommendedName>
</protein>
<evidence type="ECO:0000256" key="6">
    <source>
        <dbReference type="RuleBase" id="RU364120"/>
    </source>
</evidence>
<feature type="compositionally biased region" description="Basic and acidic residues" evidence="7">
    <location>
        <begin position="18"/>
        <end position="30"/>
    </location>
</feature>
<dbReference type="GeneID" id="54475341"/>
<gene>
    <name evidence="8" type="ORF">BDY17DRAFT_301971</name>
</gene>
<keyword evidence="4 6" id="KW-1133">Transmembrane helix</keyword>
<name>A0A6A6PLK9_9PEZI</name>
<dbReference type="OrthoDB" id="16679at2759"/>
<evidence type="ECO:0000256" key="7">
    <source>
        <dbReference type="SAM" id="MobiDB-lite"/>
    </source>
</evidence>
<dbReference type="Proteomes" id="UP000799767">
    <property type="component" value="Unassembled WGS sequence"/>
</dbReference>
<comment type="subcellular location">
    <subcellularLocation>
        <location evidence="6">Membrane</location>
        <topology evidence="6">Single-pass membrane protein</topology>
    </subcellularLocation>
    <subcellularLocation>
        <location evidence="6">Endoplasmic reticulum membrane</location>
        <topology evidence="6">Single-pass membrane protein</topology>
    </subcellularLocation>
</comment>
<sequence length="69" mass="7807">MAQTPQQRRANEAYAKSEAAKRGKPVSDIKKKQKVDKAPISPIWVYVLIFAICGGLVVEVMRIILRYFS</sequence>
<keyword evidence="2 6" id="KW-0812">Transmembrane</keyword>
<keyword evidence="3 6" id="KW-0256">Endoplasmic reticulum</keyword>
<evidence type="ECO:0000256" key="1">
    <source>
        <dbReference type="ARBA" id="ARBA00005500"/>
    </source>
</evidence>
<feature type="transmembrane region" description="Helical" evidence="6">
    <location>
        <begin position="43"/>
        <end position="65"/>
    </location>
</feature>
<organism evidence="8 9">
    <name type="scientific">Neohortaea acidophila</name>
    <dbReference type="NCBI Taxonomy" id="245834"/>
    <lineage>
        <taxon>Eukaryota</taxon>
        <taxon>Fungi</taxon>
        <taxon>Dikarya</taxon>
        <taxon>Ascomycota</taxon>
        <taxon>Pezizomycotina</taxon>
        <taxon>Dothideomycetes</taxon>
        <taxon>Dothideomycetidae</taxon>
        <taxon>Mycosphaerellales</taxon>
        <taxon>Teratosphaeriaceae</taxon>
        <taxon>Neohortaea</taxon>
    </lineage>
</organism>
<comment type="function">
    <text evidence="6">Interacts with target proteins during translocation into the lumen of the endoplasmic reticulum. Protects unfolded target proteins against degradation and facilitate correct glycosylation.</text>
</comment>
<reference evidence="8" key="1">
    <citation type="journal article" date="2020" name="Stud. Mycol.">
        <title>101 Dothideomycetes genomes: a test case for predicting lifestyles and emergence of pathogens.</title>
        <authorList>
            <person name="Haridas S."/>
            <person name="Albert R."/>
            <person name="Binder M."/>
            <person name="Bloem J."/>
            <person name="Labutti K."/>
            <person name="Salamov A."/>
            <person name="Andreopoulos B."/>
            <person name="Baker S."/>
            <person name="Barry K."/>
            <person name="Bills G."/>
            <person name="Bluhm B."/>
            <person name="Cannon C."/>
            <person name="Castanera R."/>
            <person name="Culley D."/>
            <person name="Daum C."/>
            <person name="Ezra D."/>
            <person name="Gonzalez J."/>
            <person name="Henrissat B."/>
            <person name="Kuo A."/>
            <person name="Liang C."/>
            <person name="Lipzen A."/>
            <person name="Lutzoni F."/>
            <person name="Magnuson J."/>
            <person name="Mondo S."/>
            <person name="Nolan M."/>
            <person name="Ohm R."/>
            <person name="Pangilinan J."/>
            <person name="Park H.-J."/>
            <person name="Ramirez L."/>
            <person name="Alfaro M."/>
            <person name="Sun H."/>
            <person name="Tritt A."/>
            <person name="Yoshinaga Y."/>
            <person name="Zwiers L.-H."/>
            <person name="Turgeon B."/>
            <person name="Goodwin S."/>
            <person name="Spatafora J."/>
            <person name="Crous P."/>
            <person name="Grigoriev I."/>
        </authorList>
    </citation>
    <scope>NUCLEOTIDE SEQUENCE</scope>
    <source>
        <strain evidence="8">CBS 113389</strain>
    </source>
</reference>
<evidence type="ECO:0000313" key="8">
    <source>
        <dbReference type="EMBL" id="KAF2480544.1"/>
    </source>
</evidence>
<dbReference type="AlphaFoldDB" id="A0A6A6PLK9"/>
<dbReference type="RefSeq" id="XP_033587114.1">
    <property type="nucleotide sequence ID" value="XM_033734339.1"/>
</dbReference>
<evidence type="ECO:0000256" key="5">
    <source>
        <dbReference type="ARBA" id="ARBA00023136"/>
    </source>
</evidence>